<dbReference type="EMBL" id="AHMH02000147">
    <property type="protein sequence ID" value="EMM98583.1"/>
    <property type="molecule type" value="Genomic_DNA"/>
</dbReference>
<protein>
    <submittedName>
        <fullName evidence="1">Uncharacterized protein</fullName>
    </submittedName>
</protein>
<comment type="caution">
    <text evidence="1">The sequence shown here is derived from an EMBL/GenBank/DDBJ whole genome shotgun (WGS) entry which is preliminary data.</text>
</comment>
<organism evidence="1 2">
    <name type="scientific">Leptospira noguchii str. 2007001578</name>
    <dbReference type="NCBI Taxonomy" id="1049974"/>
    <lineage>
        <taxon>Bacteria</taxon>
        <taxon>Pseudomonadati</taxon>
        <taxon>Spirochaetota</taxon>
        <taxon>Spirochaetia</taxon>
        <taxon>Leptospirales</taxon>
        <taxon>Leptospiraceae</taxon>
        <taxon>Leptospira</taxon>
    </lineage>
</organism>
<evidence type="ECO:0000313" key="2">
    <source>
        <dbReference type="Proteomes" id="UP000012099"/>
    </source>
</evidence>
<name>A0ABP2T2R5_9LEPT</name>
<dbReference type="Proteomes" id="UP000012099">
    <property type="component" value="Unassembled WGS sequence"/>
</dbReference>
<accession>A0ABP2T2R5</accession>
<sequence length="44" mass="5096">MSLAVCKTLGIITNHTVEEDFRINAHFLNILKRMSLLLVKSMFF</sequence>
<gene>
    <name evidence="1" type="ORF">LEP1GSC035_1314</name>
</gene>
<evidence type="ECO:0000313" key="1">
    <source>
        <dbReference type="EMBL" id="EMM98583.1"/>
    </source>
</evidence>
<reference evidence="1 2" key="1">
    <citation type="submission" date="2013-01" db="EMBL/GenBank/DDBJ databases">
        <authorList>
            <person name="Harkins D.M."/>
            <person name="Durkin A.S."/>
            <person name="Brinkac L.M."/>
            <person name="Haft D.H."/>
            <person name="Selengut J.D."/>
            <person name="Sanka R."/>
            <person name="DePew J."/>
            <person name="Purushe J."/>
            <person name="Whelen A.C."/>
            <person name="Vinetz J.M."/>
            <person name="Sutton G.G."/>
            <person name="Nierman W.C."/>
            <person name="Fouts D.E."/>
        </authorList>
    </citation>
    <scope>NUCLEOTIDE SEQUENCE [LARGE SCALE GENOMIC DNA]</scope>
    <source>
        <strain evidence="1 2">2007001578</strain>
    </source>
</reference>
<keyword evidence="2" id="KW-1185">Reference proteome</keyword>
<proteinExistence type="predicted"/>